<keyword evidence="5" id="KW-1185">Reference proteome</keyword>
<dbReference type="Pfam" id="PF13280">
    <property type="entry name" value="WYL"/>
    <property type="match status" value="1"/>
</dbReference>
<comment type="caution">
    <text evidence="4">The sequence shown here is derived from an EMBL/GenBank/DDBJ whole genome shotgun (WGS) entry which is preliminary data.</text>
</comment>
<reference evidence="4 5" key="1">
    <citation type="submission" date="2019-11" db="EMBL/GenBank/DDBJ databases">
        <title>P. haliotis isolates from Z. marina roots.</title>
        <authorList>
            <person name="Cohen M."/>
            <person name="Jospin G."/>
            <person name="Eisen J.A."/>
            <person name="Coil D.A."/>
        </authorList>
    </citation>
    <scope>NUCLEOTIDE SEQUENCE [LARGE SCALE GENOMIC DNA]</scope>
    <source>
        <strain evidence="4 5">UCD-MCMsp1aY</strain>
    </source>
</reference>
<name>A0A6N8FBU7_9GAMM</name>
<evidence type="ECO:0000259" key="3">
    <source>
        <dbReference type="Pfam" id="PF26109"/>
    </source>
</evidence>
<evidence type="ECO:0000313" key="5">
    <source>
        <dbReference type="Proteomes" id="UP000439994"/>
    </source>
</evidence>
<accession>A0A6N8FBU7</accession>
<gene>
    <name evidence="4" type="ORF">GNP35_06855</name>
</gene>
<organism evidence="4 5">
    <name type="scientific">Psychrosphaera haliotis</name>
    <dbReference type="NCBI Taxonomy" id="555083"/>
    <lineage>
        <taxon>Bacteria</taxon>
        <taxon>Pseudomonadati</taxon>
        <taxon>Pseudomonadota</taxon>
        <taxon>Gammaproteobacteria</taxon>
        <taxon>Alteromonadales</taxon>
        <taxon>Pseudoalteromonadaceae</taxon>
        <taxon>Psychrosphaera</taxon>
    </lineage>
</organism>
<evidence type="ECO:0000313" key="4">
    <source>
        <dbReference type="EMBL" id="MUH72222.1"/>
    </source>
</evidence>
<dbReference type="OrthoDB" id="6400324at2"/>
<feature type="domain" description="DNA-binding transcriptional repressor CapW C-terminal dimerisation" evidence="2">
    <location>
        <begin position="213"/>
        <end position="283"/>
    </location>
</feature>
<evidence type="ECO:0000259" key="1">
    <source>
        <dbReference type="Pfam" id="PF13280"/>
    </source>
</evidence>
<dbReference type="Pfam" id="PF26109">
    <property type="entry name" value="WHD_BrxR"/>
    <property type="match status" value="1"/>
</dbReference>
<sequence length="289" mass="33721">MTQADWPYRYDLLLRLRLIEIVALWEGRLTTKHLCDYFGIRRQQASKDIKKYLEEIAPENLMYDSSQKGYLPTTYFKPVLTQGTAEEYLHLLERNNDLNLHFERLDLGFGHCHQIPLPNRAIGAEILRPIIKACHNNLRLEVDYRSINDPKPDGRVIAPHSLVFAANRWHVRAYCEKNQAYRDFVLTRFFNTPELEESKSTFTEQQDTSWNEMITVIIVADPRLTDEQKEVIECDYGMNNGTLEITIRASLIAYLLRSLNIEIHTINADPKAQQIVIQNLDAIKAWVFD</sequence>
<dbReference type="RefSeq" id="WP_155695417.1">
    <property type="nucleotide sequence ID" value="NZ_WOCD01000003.1"/>
</dbReference>
<proteinExistence type="predicted"/>
<dbReference type="InterPro" id="IPR026881">
    <property type="entry name" value="WYL_dom"/>
</dbReference>
<dbReference type="Pfam" id="PF26107">
    <property type="entry name" value="BrxR_CTD"/>
    <property type="match status" value="1"/>
</dbReference>
<dbReference type="AlphaFoldDB" id="A0A6N8FBU7"/>
<dbReference type="PANTHER" id="PTHR34580">
    <property type="match status" value="1"/>
</dbReference>
<dbReference type="InterPro" id="IPR059020">
    <property type="entry name" value="CapW_CTD"/>
</dbReference>
<feature type="domain" description="DNA-binding transcriptional repressor CapW winged helix-turn-helix" evidence="3">
    <location>
        <begin position="11"/>
        <end position="93"/>
    </location>
</feature>
<protein>
    <submittedName>
        <fullName evidence="4">WYL domain-containing protein</fullName>
    </submittedName>
</protein>
<dbReference type="PROSITE" id="PS52050">
    <property type="entry name" value="WYL"/>
    <property type="match status" value="1"/>
</dbReference>
<evidence type="ECO:0000259" key="2">
    <source>
        <dbReference type="Pfam" id="PF26107"/>
    </source>
</evidence>
<feature type="domain" description="WYL" evidence="1">
    <location>
        <begin position="125"/>
        <end position="189"/>
    </location>
</feature>
<dbReference type="InterPro" id="IPR059019">
    <property type="entry name" value="WHD_CapW"/>
</dbReference>
<dbReference type="InterPro" id="IPR016634">
    <property type="entry name" value="CapW-like"/>
</dbReference>
<dbReference type="Proteomes" id="UP000439994">
    <property type="component" value="Unassembled WGS sequence"/>
</dbReference>
<dbReference type="InterPro" id="IPR051534">
    <property type="entry name" value="CBASS_pafABC_assoc_protein"/>
</dbReference>
<dbReference type="PIRSF" id="PIRSF015558">
    <property type="entry name" value="Txn_reg_DeoR_prd"/>
    <property type="match status" value="1"/>
</dbReference>
<dbReference type="PANTHER" id="PTHR34580:SF3">
    <property type="entry name" value="PROTEIN PAFB"/>
    <property type="match status" value="1"/>
</dbReference>
<dbReference type="EMBL" id="WOCD01000003">
    <property type="protein sequence ID" value="MUH72222.1"/>
    <property type="molecule type" value="Genomic_DNA"/>
</dbReference>